<keyword evidence="4" id="KW-0732">Signal</keyword>
<dbReference type="PANTHER" id="PTHR30532">
    <property type="entry name" value="IRON III DICITRATE-BINDING PERIPLASMIC PROTEIN"/>
    <property type="match status" value="1"/>
</dbReference>
<keyword evidence="3" id="KW-0813">Transport</keyword>
<protein>
    <submittedName>
        <fullName evidence="8">ABC transporter substrate-binding protein</fullName>
    </submittedName>
</protein>
<feature type="domain" description="Fe/B12 periplasmic-binding" evidence="7">
    <location>
        <begin position="61"/>
        <end position="336"/>
    </location>
</feature>
<dbReference type="RefSeq" id="WP_120112751.1">
    <property type="nucleotide sequence ID" value="NZ_QXQB01000004.1"/>
</dbReference>
<dbReference type="Gene3D" id="3.40.50.1980">
    <property type="entry name" value="Nitrogenase molybdenum iron protein domain"/>
    <property type="match status" value="2"/>
</dbReference>
<evidence type="ECO:0000313" key="8">
    <source>
        <dbReference type="EMBL" id="RJX37952.1"/>
    </source>
</evidence>
<dbReference type="PANTHER" id="PTHR30532:SF1">
    <property type="entry name" value="IRON(3+)-HYDROXAMATE-BINDING PROTEIN FHUD"/>
    <property type="match status" value="1"/>
</dbReference>
<accession>A0A3A6PA66</accession>
<keyword evidence="9" id="KW-1185">Reference proteome</keyword>
<dbReference type="SUPFAM" id="SSF53807">
    <property type="entry name" value="Helical backbone' metal receptor"/>
    <property type="match status" value="1"/>
</dbReference>
<evidence type="ECO:0000313" key="9">
    <source>
        <dbReference type="Proteomes" id="UP000267798"/>
    </source>
</evidence>
<evidence type="ECO:0000256" key="1">
    <source>
        <dbReference type="ARBA" id="ARBA00004196"/>
    </source>
</evidence>
<comment type="subcellular location">
    <subcellularLocation>
        <location evidence="1">Cell envelope</location>
    </subcellularLocation>
</comment>
<feature type="coiled-coil region" evidence="5">
    <location>
        <begin position="171"/>
        <end position="198"/>
    </location>
</feature>
<proteinExistence type="inferred from homology"/>
<evidence type="ECO:0000256" key="6">
    <source>
        <dbReference type="SAM" id="MobiDB-lite"/>
    </source>
</evidence>
<evidence type="ECO:0000256" key="4">
    <source>
        <dbReference type="ARBA" id="ARBA00022729"/>
    </source>
</evidence>
<dbReference type="AlphaFoldDB" id="A0A3A6PA66"/>
<dbReference type="GO" id="GO:1901678">
    <property type="term" value="P:iron coordination entity transport"/>
    <property type="evidence" value="ECO:0007669"/>
    <property type="project" value="UniProtKB-ARBA"/>
</dbReference>
<dbReference type="InterPro" id="IPR051313">
    <property type="entry name" value="Bact_iron-sidero_bind"/>
</dbReference>
<evidence type="ECO:0000259" key="7">
    <source>
        <dbReference type="PROSITE" id="PS50983"/>
    </source>
</evidence>
<dbReference type="InterPro" id="IPR002491">
    <property type="entry name" value="ABC_transptr_periplasmic_BD"/>
</dbReference>
<organism evidence="8 9">
    <name type="scientific">Paenibacillus pinisoli</name>
    <dbReference type="NCBI Taxonomy" id="1276110"/>
    <lineage>
        <taxon>Bacteria</taxon>
        <taxon>Bacillati</taxon>
        <taxon>Bacillota</taxon>
        <taxon>Bacilli</taxon>
        <taxon>Bacillales</taxon>
        <taxon>Paenibacillaceae</taxon>
        <taxon>Paenibacillus</taxon>
    </lineage>
</organism>
<feature type="region of interest" description="Disordered" evidence="6">
    <location>
        <begin position="37"/>
        <end position="60"/>
    </location>
</feature>
<evidence type="ECO:0000256" key="5">
    <source>
        <dbReference type="SAM" id="Coils"/>
    </source>
</evidence>
<dbReference type="EMBL" id="QXQB01000004">
    <property type="protein sequence ID" value="RJX37952.1"/>
    <property type="molecule type" value="Genomic_DNA"/>
</dbReference>
<gene>
    <name evidence="8" type="ORF">D3P09_17880</name>
</gene>
<comment type="caution">
    <text evidence="8">The sequence shown here is derived from an EMBL/GenBank/DDBJ whole genome shotgun (WGS) entry which is preliminary data.</text>
</comment>
<dbReference type="Proteomes" id="UP000267798">
    <property type="component" value="Unassembled WGS sequence"/>
</dbReference>
<evidence type="ECO:0000256" key="3">
    <source>
        <dbReference type="ARBA" id="ARBA00022448"/>
    </source>
</evidence>
<dbReference type="PROSITE" id="PS51257">
    <property type="entry name" value="PROKAR_LIPOPROTEIN"/>
    <property type="match status" value="1"/>
</dbReference>
<comment type="similarity">
    <text evidence="2">Belongs to the bacterial solute-binding protein 8 family.</text>
</comment>
<dbReference type="OrthoDB" id="2417096at2"/>
<dbReference type="GO" id="GO:0030288">
    <property type="term" value="C:outer membrane-bounded periplasmic space"/>
    <property type="evidence" value="ECO:0007669"/>
    <property type="project" value="TreeGrafter"/>
</dbReference>
<dbReference type="PROSITE" id="PS50983">
    <property type="entry name" value="FE_B12_PBP"/>
    <property type="match status" value="1"/>
</dbReference>
<sequence length="336" mass="37070">MVRQVWTTFLKSAVVVTVCIGLLAGCGGAGNGINNGEAVSSQPSGGANTDSKAEQTEPATRIVSNDYGEVEIPVNPKRVAALYREDYLVALGVTPIVQYFNPMWGKQDYLELEVPLFDITGSVEALLVSEPDLIITGVIDDAQYELYRKVAPTFRIPEDVLVDPRQTLKVIADLLGKSEKTEEVLQKYDQQVEGLKGKLAASVGDEKVVVLRMNSVDKSVNIFGYNNIFVGKLLYQDLGLQAPQYAQNMTEGNIVLSMEAVPELNADHIILLLSNGTWEDEGIAQAYEDMMNSPIWKTVPAVQKGNVYQVDRSHWQTTAIIGDQKKMEDLERLFIK</sequence>
<keyword evidence="5" id="KW-0175">Coiled coil</keyword>
<reference evidence="8 9" key="1">
    <citation type="submission" date="2018-09" db="EMBL/GenBank/DDBJ databases">
        <title>Paenibacillus aracenensis nov. sp. isolated from a cave in southern Spain.</title>
        <authorList>
            <person name="Jurado V."/>
            <person name="Gutierrez-Patricio S."/>
            <person name="Gonzalez-Pimentel J.L."/>
            <person name="Miller A.Z."/>
            <person name="Laiz L."/>
            <person name="Saiz-Jimenez C."/>
        </authorList>
    </citation>
    <scope>NUCLEOTIDE SEQUENCE [LARGE SCALE GENOMIC DNA]</scope>
    <source>
        <strain evidence="8 9">JCM 19203</strain>
    </source>
</reference>
<dbReference type="Pfam" id="PF01497">
    <property type="entry name" value="Peripla_BP_2"/>
    <property type="match status" value="1"/>
</dbReference>
<name>A0A3A6PA66_9BACL</name>
<evidence type="ECO:0000256" key="2">
    <source>
        <dbReference type="ARBA" id="ARBA00008814"/>
    </source>
</evidence>
<feature type="compositionally biased region" description="Polar residues" evidence="6">
    <location>
        <begin position="37"/>
        <end position="50"/>
    </location>
</feature>